<dbReference type="SUPFAM" id="SSF53335">
    <property type="entry name" value="S-adenosyl-L-methionine-dependent methyltransferases"/>
    <property type="match status" value="1"/>
</dbReference>
<comment type="caution">
    <text evidence="7">The sequence shown here is derived from an EMBL/GenBank/DDBJ whole genome shotgun (WGS) entry which is preliminary data.</text>
</comment>
<dbReference type="FunFam" id="1.10.10.10:FF:000357">
    <property type="entry name" value="Caffeic acid 3-O-methyltransferase"/>
    <property type="match status" value="1"/>
</dbReference>
<dbReference type="PROSITE" id="PS51683">
    <property type="entry name" value="SAM_OMT_II"/>
    <property type="match status" value="1"/>
</dbReference>
<dbReference type="InterPro" id="IPR001077">
    <property type="entry name" value="COMT_C"/>
</dbReference>
<feature type="domain" description="O-methyltransferase C-terminal" evidence="5">
    <location>
        <begin position="141"/>
        <end position="345"/>
    </location>
</feature>
<dbReference type="GO" id="GO:0032259">
    <property type="term" value="P:methylation"/>
    <property type="evidence" value="ECO:0007669"/>
    <property type="project" value="UniProtKB-KW"/>
</dbReference>
<gene>
    <name evidence="7" type="ORF">RND81_05G108600</name>
</gene>
<dbReference type="FunFam" id="3.40.50.150:FF:000061">
    <property type="entry name" value="Caffeic acid O-methyltransferase"/>
    <property type="match status" value="1"/>
</dbReference>
<dbReference type="PIRSF" id="PIRSF005739">
    <property type="entry name" value="O-mtase"/>
    <property type="match status" value="1"/>
</dbReference>
<dbReference type="GO" id="GO:0008171">
    <property type="term" value="F:O-methyltransferase activity"/>
    <property type="evidence" value="ECO:0007669"/>
    <property type="project" value="InterPro"/>
</dbReference>
<evidence type="ECO:0000256" key="1">
    <source>
        <dbReference type="ARBA" id="ARBA00022603"/>
    </source>
</evidence>
<evidence type="ECO:0000256" key="2">
    <source>
        <dbReference type="ARBA" id="ARBA00022679"/>
    </source>
</evidence>
<dbReference type="SUPFAM" id="SSF46785">
    <property type="entry name" value="Winged helix' DNA-binding domain"/>
    <property type="match status" value="1"/>
</dbReference>
<dbReference type="Pfam" id="PF08100">
    <property type="entry name" value="Dimerisation"/>
    <property type="match status" value="1"/>
</dbReference>
<evidence type="ECO:0000256" key="3">
    <source>
        <dbReference type="ARBA" id="ARBA00022691"/>
    </source>
</evidence>
<dbReference type="InterPro" id="IPR036388">
    <property type="entry name" value="WH-like_DNA-bd_sf"/>
</dbReference>
<dbReference type="Proteomes" id="UP001443914">
    <property type="component" value="Unassembled WGS sequence"/>
</dbReference>
<keyword evidence="2" id="KW-0808">Transferase</keyword>
<feature type="domain" description="O-methyltransferase dimerisation" evidence="6">
    <location>
        <begin position="22"/>
        <end position="117"/>
    </location>
</feature>
<feature type="active site" description="Proton acceptor" evidence="4">
    <location>
        <position position="269"/>
    </location>
</feature>
<evidence type="ECO:0000313" key="8">
    <source>
        <dbReference type="Proteomes" id="UP001443914"/>
    </source>
</evidence>
<organism evidence="7 8">
    <name type="scientific">Saponaria officinalis</name>
    <name type="common">Common soapwort</name>
    <name type="synonym">Lychnis saponaria</name>
    <dbReference type="NCBI Taxonomy" id="3572"/>
    <lineage>
        <taxon>Eukaryota</taxon>
        <taxon>Viridiplantae</taxon>
        <taxon>Streptophyta</taxon>
        <taxon>Embryophyta</taxon>
        <taxon>Tracheophyta</taxon>
        <taxon>Spermatophyta</taxon>
        <taxon>Magnoliopsida</taxon>
        <taxon>eudicotyledons</taxon>
        <taxon>Gunneridae</taxon>
        <taxon>Pentapetalae</taxon>
        <taxon>Caryophyllales</taxon>
        <taxon>Caryophyllaceae</taxon>
        <taxon>Caryophylleae</taxon>
        <taxon>Saponaria</taxon>
    </lineage>
</organism>
<evidence type="ECO:0000259" key="5">
    <source>
        <dbReference type="Pfam" id="PF00891"/>
    </source>
</evidence>
<dbReference type="Pfam" id="PF00891">
    <property type="entry name" value="Methyltransf_2"/>
    <property type="match status" value="1"/>
</dbReference>
<name>A0AAW1KZQ0_SAPOF</name>
<keyword evidence="8" id="KW-1185">Reference proteome</keyword>
<dbReference type="PANTHER" id="PTHR11746">
    <property type="entry name" value="O-METHYLTRANSFERASE"/>
    <property type="match status" value="1"/>
</dbReference>
<evidence type="ECO:0000259" key="6">
    <source>
        <dbReference type="Pfam" id="PF08100"/>
    </source>
</evidence>
<keyword evidence="1" id="KW-0489">Methyltransferase</keyword>
<dbReference type="InterPro" id="IPR029063">
    <property type="entry name" value="SAM-dependent_MTases_sf"/>
</dbReference>
<dbReference type="Gene3D" id="1.10.10.10">
    <property type="entry name" value="Winged helix-like DNA-binding domain superfamily/Winged helix DNA-binding domain"/>
    <property type="match status" value="1"/>
</dbReference>
<reference evidence="7" key="1">
    <citation type="submission" date="2024-03" db="EMBL/GenBank/DDBJ databases">
        <title>WGS assembly of Saponaria officinalis var. Norfolk2.</title>
        <authorList>
            <person name="Jenkins J."/>
            <person name="Shu S."/>
            <person name="Grimwood J."/>
            <person name="Barry K."/>
            <person name="Goodstein D."/>
            <person name="Schmutz J."/>
            <person name="Leebens-Mack J."/>
            <person name="Osbourn A."/>
        </authorList>
    </citation>
    <scope>NUCLEOTIDE SEQUENCE [LARGE SCALE GENOMIC DNA]</scope>
    <source>
        <strain evidence="7">JIC</strain>
    </source>
</reference>
<protein>
    <submittedName>
        <fullName evidence="7">Uncharacterized protein</fullName>
    </submittedName>
</protein>
<dbReference type="InterPro" id="IPR016461">
    <property type="entry name" value="COMT-like"/>
</dbReference>
<evidence type="ECO:0000313" key="7">
    <source>
        <dbReference type="EMBL" id="KAK9724919.1"/>
    </source>
</evidence>
<dbReference type="EMBL" id="JBDFQZ010000005">
    <property type="protein sequence ID" value="KAK9724919.1"/>
    <property type="molecule type" value="Genomic_DNA"/>
</dbReference>
<accession>A0AAW1KZQ0</accession>
<dbReference type="Gene3D" id="3.40.50.150">
    <property type="entry name" value="Vaccinia Virus protein VP39"/>
    <property type="match status" value="1"/>
</dbReference>
<dbReference type="GO" id="GO:0046983">
    <property type="term" value="F:protein dimerization activity"/>
    <property type="evidence" value="ECO:0007669"/>
    <property type="project" value="InterPro"/>
</dbReference>
<proteinExistence type="predicted"/>
<evidence type="ECO:0000256" key="4">
    <source>
        <dbReference type="PIRSR" id="PIRSR005739-1"/>
    </source>
</evidence>
<dbReference type="AlphaFoldDB" id="A0AAW1KZQ0"/>
<dbReference type="InterPro" id="IPR036390">
    <property type="entry name" value="WH_DNA-bd_sf"/>
</dbReference>
<keyword evidence="3" id="KW-0949">S-adenosyl-L-methionine</keyword>
<sequence length="366" mass="40536">MGSILVDEKEIMGENEACSFAMTLASGVILPMVLNAIIELDVFEIIKQFGPGVYVTPAQIANKLPTNNPNAGTRLDRMLRVLASHSILSCSSRTVVGHEGRVEMCYGLTPVSQFFTKDEDGVSLASFSRLIQDKVTVESLYDLKDTVLKDICPFEEAHGTSAFEFYGKDSRFNKIFNKAMGNHSTLTLKKIMENYEGFEGISTLVDIGGGNGAALHMITSKYPSIRGINLDLPHVLANAPSYDGVEHVPGDMFVSVPKGDAMFMKWIIHDWSDEECIKLLTNCYDALPEHGKVIICDYIVPAWPETSHATKTVLQFDVLMMAICPAGKERRELEFKFLAKRVGFRGFRVVGSAYDTKIMECIKGNH</sequence>
<dbReference type="InterPro" id="IPR012967">
    <property type="entry name" value="COMT_dimerisation"/>
</dbReference>